<sequence length="130" mass="15142">MKTQHIAIQPRLEVSQKDTIAIMAELTVQQKEVEGKEEVVCREEAIVAQLAKEPKHQLKMHKIIQTKRFRNIMQQSKLFNLLISLIFLNTDQFNPKPINKEGSQTMEQTPPSFPDMEMFAQHCQVREKVL</sequence>
<dbReference type="EMBL" id="SNRW01007100">
    <property type="protein sequence ID" value="KAA6381838.1"/>
    <property type="molecule type" value="Genomic_DNA"/>
</dbReference>
<evidence type="ECO:0000313" key="1">
    <source>
        <dbReference type="EMBL" id="KAA6381838.1"/>
    </source>
</evidence>
<proteinExistence type="predicted"/>
<organism evidence="1 2">
    <name type="scientific">Streblomastix strix</name>
    <dbReference type="NCBI Taxonomy" id="222440"/>
    <lineage>
        <taxon>Eukaryota</taxon>
        <taxon>Metamonada</taxon>
        <taxon>Preaxostyla</taxon>
        <taxon>Oxymonadida</taxon>
        <taxon>Streblomastigidae</taxon>
        <taxon>Streblomastix</taxon>
    </lineage>
</organism>
<evidence type="ECO:0000313" key="2">
    <source>
        <dbReference type="Proteomes" id="UP000324800"/>
    </source>
</evidence>
<accession>A0A5J4VGU5</accession>
<gene>
    <name evidence="1" type="ORF">EZS28_022634</name>
</gene>
<reference evidence="1 2" key="1">
    <citation type="submission" date="2019-03" db="EMBL/GenBank/DDBJ databases">
        <title>Single cell metagenomics reveals metabolic interactions within the superorganism composed of flagellate Streblomastix strix and complex community of Bacteroidetes bacteria on its surface.</title>
        <authorList>
            <person name="Treitli S.C."/>
            <person name="Kolisko M."/>
            <person name="Husnik F."/>
            <person name="Keeling P."/>
            <person name="Hampl V."/>
        </authorList>
    </citation>
    <scope>NUCLEOTIDE SEQUENCE [LARGE SCALE GENOMIC DNA]</scope>
    <source>
        <strain evidence="1">ST1C</strain>
    </source>
</reference>
<protein>
    <submittedName>
        <fullName evidence="1">Uncharacterized protein</fullName>
    </submittedName>
</protein>
<comment type="caution">
    <text evidence="1">The sequence shown here is derived from an EMBL/GenBank/DDBJ whole genome shotgun (WGS) entry which is preliminary data.</text>
</comment>
<dbReference type="Proteomes" id="UP000324800">
    <property type="component" value="Unassembled WGS sequence"/>
</dbReference>
<name>A0A5J4VGU5_9EUKA</name>
<dbReference type="AlphaFoldDB" id="A0A5J4VGU5"/>